<dbReference type="RefSeq" id="WP_379232352.1">
    <property type="nucleotide sequence ID" value="NZ_JBHSTE010000002.1"/>
</dbReference>
<gene>
    <name evidence="5" type="ORF">ACFP56_06255</name>
</gene>
<dbReference type="SMART" id="SM00646">
    <property type="entry name" value="Ami_3"/>
    <property type="match status" value="1"/>
</dbReference>
<dbReference type="Pfam" id="PF01520">
    <property type="entry name" value="Amidase_3"/>
    <property type="match status" value="1"/>
</dbReference>
<dbReference type="CDD" id="cd02696">
    <property type="entry name" value="MurNAc-LAA"/>
    <property type="match status" value="1"/>
</dbReference>
<evidence type="ECO:0000259" key="4">
    <source>
        <dbReference type="SMART" id="SM00646"/>
    </source>
</evidence>
<dbReference type="Pfam" id="PF07833">
    <property type="entry name" value="Cu_amine_oxidN1"/>
    <property type="match status" value="1"/>
</dbReference>
<dbReference type="Gene3D" id="3.40.630.40">
    <property type="entry name" value="Zn-dependent exopeptidases"/>
    <property type="match status" value="1"/>
</dbReference>
<feature type="domain" description="MurNAc-LAA" evidence="4">
    <location>
        <begin position="384"/>
        <end position="488"/>
    </location>
</feature>
<comment type="caution">
    <text evidence="5">The sequence shown here is derived from an EMBL/GenBank/DDBJ whole genome shotgun (WGS) entry which is preliminary data.</text>
</comment>
<keyword evidence="3" id="KW-0732">Signal</keyword>
<evidence type="ECO:0000256" key="1">
    <source>
        <dbReference type="ARBA" id="ARBA00022801"/>
    </source>
</evidence>
<dbReference type="InterPro" id="IPR050695">
    <property type="entry name" value="N-acetylmuramoyl_amidase_3"/>
</dbReference>
<feature type="signal peptide" evidence="3">
    <location>
        <begin position="1"/>
        <end position="26"/>
    </location>
</feature>
<evidence type="ECO:0000313" key="6">
    <source>
        <dbReference type="Proteomes" id="UP001596233"/>
    </source>
</evidence>
<feature type="compositionally biased region" description="Pro residues" evidence="2">
    <location>
        <begin position="287"/>
        <end position="304"/>
    </location>
</feature>
<dbReference type="SUPFAM" id="SSF55383">
    <property type="entry name" value="Copper amine oxidase, domain N"/>
    <property type="match status" value="2"/>
</dbReference>
<dbReference type="Gene3D" id="2.60.40.3500">
    <property type="match status" value="1"/>
</dbReference>
<dbReference type="InterPro" id="IPR036582">
    <property type="entry name" value="Mao_N_sf"/>
</dbReference>
<dbReference type="Proteomes" id="UP001596233">
    <property type="component" value="Unassembled WGS sequence"/>
</dbReference>
<dbReference type="PANTHER" id="PTHR30404:SF0">
    <property type="entry name" value="N-ACETYLMURAMOYL-L-ALANINE AMIDASE AMIC"/>
    <property type="match status" value="1"/>
</dbReference>
<dbReference type="PANTHER" id="PTHR30404">
    <property type="entry name" value="N-ACETYLMURAMOYL-L-ALANINE AMIDASE"/>
    <property type="match status" value="1"/>
</dbReference>
<dbReference type="InterPro" id="IPR012854">
    <property type="entry name" value="Cu_amine_oxidase-like_N"/>
</dbReference>
<dbReference type="EMBL" id="JBHSTE010000002">
    <property type="protein sequence ID" value="MFC6332219.1"/>
    <property type="molecule type" value="Genomic_DNA"/>
</dbReference>
<feature type="chain" id="PRO_5046950714" evidence="3">
    <location>
        <begin position="27"/>
        <end position="494"/>
    </location>
</feature>
<keyword evidence="6" id="KW-1185">Reference proteome</keyword>
<dbReference type="EC" id="3.5.1.28" evidence="5"/>
<evidence type="ECO:0000256" key="2">
    <source>
        <dbReference type="SAM" id="MobiDB-lite"/>
    </source>
</evidence>
<evidence type="ECO:0000313" key="5">
    <source>
        <dbReference type="EMBL" id="MFC6332219.1"/>
    </source>
</evidence>
<dbReference type="Gene3D" id="3.30.457.10">
    <property type="entry name" value="Copper amine oxidase-like, N-terminal domain"/>
    <property type="match status" value="1"/>
</dbReference>
<feature type="region of interest" description="Disordered" evidence="2">
    <location>
        <begin position="280"/>
        <end position="309"/>
    </location>
</feature>
<organism evidence="5 6">
    <name type="scientific">Paenibacillus septentrionalis</name>
    <dbReference type="NCBI Taxonomy" id="429342"/>
    <lineage>
        <taxon>Bacteria</taxon>
        <taxon>Bacillati</taxon>
        <taxon>Bacillota</taxon>
        <taxon>Bacilli</taxon>
        <taxon>Bacillales</taxon>
        <taxon>Paenibacillaceae</taxon>
        <taxon>Paenibacillus</taxon>
    </lineage>
</organism>
<proteinExistence type="predicted"/>
<protein>
    <submittedName>
        <fullName evidence="5">N-acetylmuramoyl-L-alanine amidase</fullName>
        <ecNumber evidence="5">3.5.1.28</ecNumber>
    </submittedName>
</protein>
<evidence type="ECO:0000256" key="3">
    <source>
        <dbReference type="SAM" id="SignalP"/>
    </source>
</evidence>
<keyword evidence="1 5" id="KW-0378">Hydrolase</keyword>
<dbReference type="SUPFAM" id="SSF53187">
    <property type="entry name" value="Zn-dependent exopeptidases"/>
    <property type="match status" value="1"/>
</dbReference>
<dbReference type="InterPro" id="IPR002508">
    <property type="entry name" value="MurNAc-LAA_cat"/>
</dbReference>
<sequence length="494" mass="53838">MKKLISFVCIVAGLFVLLGFSGVASASTTPKLYLDGNQIVTDVDPIIKQGTTLVPLAVLSSGLGYEVKWDNQAKEVTVLDRSMTIKLGIGQKVGYVNETSYELSQPPSLVKNRTMVPIRFVSEVLGLKVEWKQQTSEVLLTSPVPEPEPTPTPTPAPVQEATISNVSISEEGNLHIAYSGVLANPKVMLLPSDASTPARLVVDFNNTGYTYDLASGFIKGQTEVALNGYKDITGYRFSQFSNTPLVARVVLLLNEEAEYKLYKNDGELIISFNEVSNDLPGELIDPNPTPPPSQSPDEGTPPPQTDTSKPIYHIVLDAGHGGTDPGAINKSLGYFEKDFTLSAVLKMKAELEKHEQVVVHLTRSNDTFIELAQRVAFAENIPGVGKKADIFISVHANSYTNNSVSGTETYYIRENSKQLANTLHPYIVGAVGFKDRGVRTASFKVIRETTMPAVLLEIGYLSNSTEAKSLFNSNTQNKLAKEFAAGIFKYLKLQ</sequence>
<accession>A0ABW1V0G0</accession>
<dbReference type="GO" id="GO:0008745">
    <property type="term" value="F:N-acetylmuramoyl-L-alanine amidase activity"/>
    <property type="evidence" value="ECO:0007669"/>
    <property type="project" value="UniProtKB-EC"/>
</dbReference>
<reference evidence="6" key="1">
    <citation type="journal article" date="2019" name="Int. J. Syst. Evol. Microbiol.">
        <title>The Global Catalogue of Microorganisms (GCM) 10K type strain sequencing project: providing services to taxonomists for standard genome sequencing and annotation.</title>
        <authorList>
            <consortium name="The Broad Institute Genomics Platform"/>
            <consortium name="The Broad Institute Genome Sequencing Center for Infectious Disease"/>
            <person name="Wu L."/>
            <person name="Ma J."/>
        </authorList>
    </citation>
    <scope>NUCLEOTIDE SEQUENCE [LARGE SCALE GENOMIC DNA]</scope>
    <source>
        <strain evidence="6">PCU 280</strain>
    </source>
</reference>
<name>A0ABW1V0G0_9BACL</name>